<evidence type="ECO:0000313" key="3">
    <source>
        <dbReference type="EMBL" id="QRL01951.1"/>
    </source>
</evidence>
<feature type="compositionally biased region" description="Basic and acidic residues" evidence="1">
    <location>
        <begin position="128"/>
        <end position="152"/>
    </location>
</feature>
<dbReference type="PROSITE" id="PS51257">
    <property type="entry name" value="PROKAR_LIPOPROTEIN"/>
    <property type="match status" value="1"/>
</dbReference>
<name>A0AAP9ZAV3_9GAMM</name>
<feature type="chain" id="PRO_5042955578" evidence="2">
    <location>
        <begin position="24"/>
        <end position="261"/>
    </location>
</feature>
<feature type="compositionally biased region" description="Acidic residues" evidence="1">
    <location>
        <begin position="232"/>
        <end position="243"/>
    </location>
</feature>
<reference evidence="3" key="1">
    <citation type="submission" date="2020-12" db="EMBL/GenBank/DDBJ databases">
        <title>Genome reconstruction of Halomonas venusta strain DSM 4743.</title>
        <authorList>
            <person name="Aguirre-Garrido J.F."/>
            <person name="Hernandez-Soto L.M."/>
            <person name="Martinez-Abarca F."/>
        </authorList>
    </citation>
    <scope>NUCLEOTIDE SEQUENCE</scope>
    <source>
        <strain evidence="3">4743</strain>
    </source>
</reference>
<gene>
    <name evidence="3" type="ORF">JDS37_11525</name>
</gene>
<organism evidence="3 4">
    <name type="scientific">Vreelandella venusta</name>
    <dbReference type="NCBI Taxonomy" id="44935"/>
    <lineage>
        <taxon>Bacteria</taxon>
        <taxon>Pseudomonadati</taxon>
        <taxon>Pseudomonadota</taxon>
        <taxon>Gammaproteobacteria</taxon>
        <taxon>Oceanospirillales</taxon>
        <taxon>Halomonadaceae</taxon>
        <taxon>Vreelandella</taxon>
    </lineage>
</organism>
<dbReference type="AlphaFoldDB" id="A0AAP9ZAV3"/>
<feature type="compositionally biased region" description="Acidic residues" evidence="1">
    <location>
        <begin position="50"/>
        <end position="66"/>
    </location>
</feature>
<dbReference type="RefSeq" id="WP_146943294.1">
    <property type="nucleotide sequence ID" value="NZ_BJUL01000005.1"/>
</dbReference>
<dbReference type="Proteomes" id="UP000663479">
    <property type="component" value="Chromosome"/>
</dbReference>
<feature type="compositionally biased region" description="Basic and acidic residues" evidence="1">
    <location>
        <begin position="203"/>
        <end position="217"/>
    </location>
</feature>
<proteinExistence type="predicted"/>
<feature type="compositionally biased region" description="Acidic residues" evidence="1">
    <location>
        <begin position="187"/>
        <end position="202"/>
    </location>
</feature>
<feature type="region of interest" description="Disordered" evidence="1">
    <location>
        <begin position="23"/>
        <end position="261"/>
    </location>
</feature>
<feature type="compositionally biased region" description="Basic and acidic residues" evidence="1">
    <location>
        <begin position="81"/>
        <end position="92"/>
    </location>
</feature>
<evidence type="ECO:0000313" key="4">
    <source>
        <dbReference type="Proteomes" id="UP000663479"/>
    </source>
</evidence>
<dbReference type="EMBL" id="CP066539">
    <property type="protein sequence ID" value="QRL01951.1"/>
    <property type="molecule type" value="Genomic_DNA"/>
</dbReference>
<feature type="compositionally biased region" description="Polar residues" evidence="1">
    <location>
        <begin position="29"/>
        <end position="41"/>
    </location>
</feature>
<keyword evidence="2" id="KW-0732">Signal</keyword>
<evidence type="ECO:0000256" key="2">
    <source>
        <dbReference type="SAM" id="SignalP"/>
    </source>
</evidence>
<accession>A0AAP9ZAV3</accession>
<feature type="signal peptide" evidence="2">
    <location>
        <begin position="1"/>
        <end position="23"/>
    </location>
</feature>
<protein>
    <submittedName>
        <fullName evidence="3">Uncharacterized protein</fullName>
    </submittedName>
</protein>
<sequence length="261" mass="28582">MVNRFWMPLLASLALLLSACGDAQEDTTTENQEGTASSDVDAQQAPAAEEGGEEADEAASADDSEEGAQAPQATEQLEEAEALKDDSDDRSEVVTPSNNEEVQADENTLAADPEDALDEASAMPGETTRSDVDDVIAETERRFEEAQRRLDEQFQEVEQQTPTLEPMDGDAPAPSWETESSLPAASDLDDNLEATDVDALLEDTERRFEEAQKRLEEQFEALESEQPISESMDSESMDSDSMDNESMNSVGEEQETERTQE</sequence>
<evidence type="ECO:0000256" key="1">
    <source>
        <dbReference type="SAM" id="MobiDB-lite"/>
    </source>
</evidence>